<dbReference type="EMBL" id="JABEMB010000026">
    <property type="protein sequence ID" value="NNH04906.1"/>
    <property type="molecule type" value="Genomic_DNA"/>
</dbReference>
<feature type="signal peptide" evidence="2">
    <location>
        <begin position="1"/>
        <end position="30"/>
    </location>
</feature>
<feature type="transmembrane region" description="Helical" evidence="1">
    <location>
        <begin position="87"/>
        <end position="109"/>
    </location>
</feature>
<feature type="chain" id="PRO_5031213785" evidence="2">
    <location>
        <begin position="31"/>
        <end position="246"/>
    </location>
</feature>
<dbReference type="AlphaFoldDB" id="A0A7Y2M1S3"/>
<keyword evidence="1" id="KW-1133">Transmembrane helix</keyword>
<dbReference type="Proteomes" id="UP000543598">
    <property type="component" value="Unassembled WGS sequence"/>
</dbReference>
<dbReference type="InterPro" id="IPR049713">
    <property type="entry name" value="Pr6Pr-like"/>
</dbReference>
<organism evidence="3 4">
    <name type="scientific">Microbacterium ulmi</name>
    <dbReference type="NCBI Taxonomy" id="179095"/>
    <lineage>
        <taxon>Bacteria</taxon>
        <taxon>Bacillati</taxon>
        <taxon>Actinomycetota</taxon>
        <taxon>Actinomycetes</taxon>
        <taxon>Micrococcales</taxon>
        <taxon>Microbacteriaceae</taxon>
        <taxon>Microbacterium</taxon>
    </lineage>
</organism>
<sequence length="246" mass="26595">MTRTRWWGHVWSFLRVAMAGAAGAAVVAQAAETIGGAAARGRDAATVAANFVSFFTIESNILMALVLVWAAVWFWTRGRGSASEPRLLAFALVCVTTYMLVTGVVYNALLRGIPLEPGATVPWSNEVLHVVGPAFMLADLLLGPKRRALPWAALWGVLVFPVAWVVYTLARAPRITNPVTGEAWWYPYPFLDPHRFVLDYLGVAAYVVGIALAIAAIAAIVVWVGRWRGVRRVRSAPETSALAPAG</sequence>
<protein>
    <submittedName>
        <fullName evidence="3">Pr6Pr family membrane protein</fullName>
    </submittedName>
</protein>
<accession>A0A7Y2M1S3</accession>
<evidence type="ECO:0000313" key="3">
    <source>
        <dbReference type="EMBL" id="NNH04906.1"/>
    </source>
</evidence>
<keyword evidence="2" id="KW-0732">Signal</keyword>
<proteinExistence type="predicted"/>
<reference evidence="3 4" key="1">
    <citation type="submission" date="2020-05" db="EMBL/GenBank/DDBJ databases">
        <title>MicrobeNet Type strains.</title>
        <authorList>
            <person name="Nicholson A.C."/>
        </authorList>
    </citation>
    <scope>NUCLEOTIDE SEQUENCE [LARGE SCALE GENOMIC DNA]</scope>
    <source>
        <strain evidence="3 4">JCM 14282</strain>
    </source>
</reference>
<feature type="transmembrane region" description="Helical" evidence="1">
    <location>
        <begin position="200"/>
        <end position="224"/>
    </location>
</feature>
<dbReference type="RefSeq" id="WP_167036986.1">
    <property type="nucleotide sequence ID" value="NZ_BAAANA010000001.1"/>
</dbReference>
<keyword evidence="1" id="KW-0812">Transmembrane</keyword>
<feature type="transmembrane region" description="Helical" evidence="1">
    <location>
        <begin position="54"/>
        <end position="75"/>
    </location>
</feature>
<keyword evidence="4" id="KW-1185">Reference proteome</keyword>
<dbReference type="NCBIfam" id="NF038065">
    <property type="entry name" value="Pr6Pr"/>
    <property type="match status" value="1"/>
</dbReference>
<feature type="transmembrane region" description="Helical" evidence="1">
    <location>
        <begin position="149"/>
        <end position="170"/>
    </location>
</feature>
<evidence type="ECO:0000313" key="4">
    <source>
        <dbReference type="Proteomes" id="UP000543598"/>
    </source>
</evidence>
<evidence type="ECO:0000256" key="2">
    <source>
        <dbReference type="SAM" id="SignalP"/>
    </source>
</evidence>
<keyword evidence="1" id="KW-0472">Membrane</keyword>
<name>A0A7Y2M1S3_9MICO</name>
<gene>
    <name evidence="3" type="ORF">HLA99_13720</name>
</gene>
<evidence type="ECO:0000256" key="1">
    <source>
        <dbReference type="SAM" id="Phobius"/>
    </source>
</evidence>
<comment type="caution">
    <text evidence="3">The sequence shown here is derived from an EMBL/GenBank/DDBJ whole genome shotgun (WGS) entry which is preliminary data.</text>
</comment>